<dbReference type="InterPro" id="IPR001173">
    <property type="entry name" value="Glyco_trans_2-like"/>
</dbReference>
<dbReference type="PANTHER" id="PTHR48090:SF7">
    <property type="entry name" value="RFBJ PROTEIN"/>
    <property type="match status" value="1"/>
</dbReference>
<evidence type="ECO:0000259" key="3">
    <source>
        <dbReference type="Pfam" id="PF09835"/>
    </source>
</evidence>
<evidence type="ECO:0000313" key="5">
    <source>
        <dbReference type="Proteomes" id="UP000242818"/>
    </source>
</evidence>
<evidence type="ECO:0000313" key="4">
    <source>
        <dbReference type="EMBL" id="SCB81550.1"/>
    </source>
</evidence>
<evidence type="ECO:0000259" key="2">
    <source>
        <dbReference type="Pfam" id="PF00535"/>
    </source>
</evidence>
<dbReference type="Pfam" id="PF00535">
    <property type="entry name" value="Glycos_transf_2"/>
    <property type="match status" value="1"/>
</dbReference>
<keyword evidence="1" id="KW-1133">Transmembrane helix</keyword>
<proteinExistence type="predicted"/>
<dbReference type="PANTHER" id="PTHR48090">
    <property type="entry name" value="UNDECAPRENYL-PHOSPHATE 4-DEOXY-4-FORMAMIDO-L-ARABINOSE TRANSFERASE-RELATED"/>
    <property type="match status" value="1"/>
</dbReference>
<keyword evidence="5" id="KW-1185">Reference proteome</keyword>
<dbReference type="InterPro" id="IPR029044">
    <property type="entry name" value="Nucleotide-diphossugar_trans"/>
</dbReference>
<dbReference type="RefSeq" id="WP_089708449.1">
    <property type="nucleotide sequence ID" value="NZ_FMAR01000001.1"/>
</dbReference>
<keyword evidence="4" id="KW-0808">Transferase</keyword>
<dbReference type="Gene3D" id="3.90.550.10">
    <property type="entry name" value="Spore Coat Polysaccharide Biosynthesis Protein SpsA, Chain A"/>
    <property type="match status" value="1"/>
</dbReference>
<protein>
    <submittedName>
        <fullName evidence="4">Glycosyltransferase involved in cell wall bisynthesis</fullName>
    </submittedName>
</protein>
<gene>
    <name evidence="4" type="ORF">GA0116948_101390</name>
</gene>
<accession>A0A1C3ZH25</accession>
<dbReference type="OrthoDB" id="9810303at2"/>
<reference evidence="4 5" key="1">
    <citation type="submission" date="2016-08" db="EMBL/GenBank/DDBJ databases">
        <authorList>
            <person name="Seilhamer J.J."/>
        </authorList>
    </citation>
    <scope>NUCLEOTIDE SEQUENCE [LARGE SCALE GENOMIC DNA]</scope>
    <source>
        <strain evidence="4 5">A37T2</strain>
    </source>
</reference>
<feature type="domain" description="DUF2062" evidence="3">
    <location>
        <begin position="273"/>
        <end position="394"/>
    </location>
</feature>
<dbReference type="InterPro" id="IPR018639">
    <property type="entry name" value="DUF2062"/>
</dbReference>
<keyword evidence="1" id="KW-0472">Membrane</keyword>
<evidence type="ECO:0000256" key="1">
    <source>
        <dbReference type="SAM" id="Phobius"/>
    </source>
</evidence>
<organism evidence="4 5">
    <name type="scientific">Chitinophaga costaii</name>
    <dbReference type="NCBI Taxonomy" id="1335309"/>
    <lineage>
        <taxon>Bacteria</taxon>
        <taxon>Pseudomonadati</taxon>
        <taxon>Bacteroidota</taxon>
        <taxon>Chitinophagia</taxon>
        <taxon>Chitinophagales</taxon>
        <taxon>Chitinophagaceae</taxon>
        <taxon>Chitinophaga</taxon>
    </lineage>
</organism>
<dbReference type="STRING" id="1335309.GA0116948_101390"/>
<feature type="transmembrane region" description="Helical" evidence="1">
    <location>
        <begin position="315"/>
        <end position="341"/>
    </location>
</feature>
<feature type="transmembrane region" description="Helical" evidence="1">
    <location>
        <begin position="278"/>
        <end position="303"/>
    </location>
</feature>
<dbReference type="SUPFAM" id="SSF53448">
    <property type="entry name" value="Nucleotide-diphospho-sugar transferases"/>
    <property type="match status" value="1"/>
</dbReference>
<feature type="transmembrane region" description="Helical" evidence="1">
    <location>
        <begin position="226"/>
        <end position="244"/>
    </location>
</feature>
<sequence>MAAIQPTYHELFEAHKCCVIIPTYNNGGTLLAVIAQVQTYTKNIIVVNDGATDQTAAILHDLPGIQLVSYAPNRGKGWALRQGFKKALQQGYDFAITLDADGQHFAEDLPVFLERLERGERNSLIVGARNLQQENMPGKNTFANKFSNFWFYVETFQKMPDTQSGYRLYPLHRMRKMRFVCRKYEFEIEVLVRCAWKGIHIDWVPVKVYYPPPGERVSHFRPFRDFSRISVLNTVLVLIAFLYIHPRNFLIYFSKKDNWKKIWQDEMLRPNESNMRKALSAGVGVCIGILPIWGLQMLTAILVSTLFKLNKGITFLCCHISFPPMIPFVIFGSFLMGRIWVKGGTDLLFSKGLTLQTVRENLLQYITGSITLALLAGTLTTLIIYLVLAVFRKQAGANA</sequence>
<dbReference type="InterPro" id="IPR050256">
    <property type="entry name" value="Glycosyltransferase_2"/>
</dbReference>
<dbReference type="AlphaFoldDB" id="A0A1C3ZH25"/>
<name>A0A1C3ZH25_9BACT</name>
<dbReference type="EMBL" id="FMAR01000001">
    <property type="protein sequence ID" value="SCB81550.1"/>
    <property type="molecule type" value="Genomic_DNA"/>
</dbReference>
<feature type="transmembrane region" description="Helical" evidence="1">
    <location>
        <begin position="365"/>
        <end position="391"/>
    </location>
</feature>
<feature type="domain" description="Glycosyltransferase 2-like" evidence="2">
    <location>
        <begin position="18"/>
        <end position="156"/>
    </location>
</feature>
<dbReference type="GO" id="GO:0016740">
    <property type="term" value="F:transferase activity"/>
    <property type="evidence" value="ECO:0007669"/>
    <property type="project" value="UniProtKB-KW"/>
</dbReference>
<dbReference type="Proteomes" id="UP000242818">
    <property type="component" value="Unassembled WGS sequence"/>
</dbReference>
<dbReference type="CDD" id="cd04179">
    <property type="entry name" value="DPM_DPG-synthase_like"/>
    <property type="match status" value="1"/>
</dbReference>
<keyword evidence="1" id="KW-0812">Transmembrane</keyword>
<dbReference type="Pfam" id="PF09835">
    <property type="entry name" value="DUF2062"/>
    <property type="match status" value="1"/>
</dbReference>